<dbReference type="AlphaFoldDB" id="A0A6J4IRL4"/>
<dbReference type="EMBL" id="CADCTB010000159">
    <property type="protein sequence ID" value="CAA9258037.1"/>
    <property type="molecule type" value="Genomic_DNA"/>
</dbReference>
<proteinExistence type="predicted"/>
<name>A0A6J4IRL4_9ACTN</name>
<accession>A0A6J4IRL4</accession>
<sequence length="46" mass="5041">MTLTTTSTTFAYLTEAVTPLADVQRAHLRAVRPLRVARQSHGTTLS</sequence>
<evidence type="ECO:0000313" key="1">
    <source>
        <dbReference type="EMBL" id="CAA9258037.1"/>
    </source>
</evidence>
<organism evidence="1">
    <name type="scientific">uncultured Acidimicrobiales bacterium</name>
    <dbReference type="NCBI Taxonomy" id="310071"/>
    <lineage>
        <taxon>Bacteria</taxon>
        <taxon>Bacillati</taxon>
        <taxon>Actinomycetota</taxon>
        <taxon>Acidimicrobiia</taxon>
        <taxon>Acidimicrobiales</taxon>
        <taxon>environmental samples</taxon>
    </lineage>
</organism>
<protein>
    <submittedName>
        <fullName evidence="1">Uncharacterized protein</fullName>
    </submittedName>
</protein>
<reference evidence="1" key="1">
    <citation type="submission" date="2020-02" db="EMBL/GenBank/DDBJ databases">
        <authorList>
            <person name="Meier V. D."/>
        </authorList>
    </citation>
    <scope>NUCLEOTIDE SEQUENCE</scope>
    <source>
        <strain evidence="1">AVDCRST_MAG10</strain>
    </source>
</reference>
<gene>
    <name evidence="1" type="ORF">AVDCRST_MAG10-2598</name>
</gene>